<dbReference type="GO" id="GO:0016787">
    <property type="term" value="F:hydrolase activity"/>
    <property type="evidence" value="ECO:0007669"/>
    <property type="project" value="InterPro"/>
</dbReference>
<accession>A0A6B0YY62</accession>
<feature type="region of interest" description="Disordered" evidence="1">
    <location>
        <begin position="1"/>
        <end position="29"/>
    </location>
</feature>
<dbReference type="Pfam" id="PF01738">
    <property type="entry name" value="DLH"/>
    <property type="match status" value="1"/>
</dbReference>
<reference evidence="3" key="1">
    <citation type="submission" date="2019-09" db="EMBL/GenBank/DDBJ databases">
        <title>Characterisation of the sponge microbiome using genome-centric metagenomics.</title>
        <authorList>
            <person name="Engelberts J.P."/>
            <person name="Robbins S.J."/>
            <person name="De Goeij J.M."/>
            <person name="Aranda M."/>
            <person name="Bell S.C."/>
            <person name="Webster N.S."/>
        </authorList>
    </citation>
    <scope>NUCLEOTIDE SEQUENCE</scope>
    <source>
        <strain evidence="3">SB0664_bin_27</strain>
    </source>
</reference>
<dbReference type="Gene3D" id="3.40.50.1820">
    <property type="entry name" value="alpha/beta hydrolase"/>
    <property type="match status" value="1"/>
</dbReference>
<dbReference type="InterPro" id="IPR029058">
    <property type="entry name" value="AB_hydrolase_fold"/>
</dbReference>
<proteinExistence type="predicted"/>
<protein>
    <recommendedName>
        <fullName evidence="2">Dienelactone hydrolase domain-containing protein</fullName>
    </recommendedName>
</protein>
<feature type="domain" description="Dienelactone hydrolase" evidence="2">
    <location>
        <begin position="148"/>
        <end position="249"/>
    </location>
</feature>
<dbReference type="AlphaFoldDB" id="A0A6B0YY62"/>
<evidence type="ECO:0000259" key="2">
    <source>
        <dbReference type="Pfam" id="PF01738"/>
    </source>
</evidence>
<dbReference type="PANTHER" id="PTHR47381">
    <property type="entry name" value="ALPHA/BETA-HYDROLASES SUPERFAMILY PROTEIN"/>
    <property type="match status" value="1"/>
</dbReference>
<dbReference type="PANTHER" id="PTHR47381:SF3">
    <property type="entry name" value="ALPHA_BETA-HYDROLASES SUPERFAMILY PROTEIN"/>
    <property type="match status" value="1"/>
</dbReference>
<dbReference type="EMBL" id="VXRG01000150">
    <property type="protein sequence ID" value="MXY95381.1"/>
    <property type="molecule type" value="Genomic_DNA"/>
</dbReference>
<comment type="caution">
    <text evidence="3">The sequence shown here is derived from an EMBL/GenBank/DDBJ whole genome shotgun (WGS) entry which is preliminary data.</text>
</comment>
<evidence type="ECO:0000313" key="3">
    <source>
        <dbReference type="EMBL" id="MXY95381.1"/>
    </source>
</evidence>
<organism evidence="3">
    <name type="scientific">Caldilineaceae bacterium SB0664_bin_27</name>
    <dbReference type="NCBI Taxonomy" id="2605260"/>
    <lineage>
        <taxon>Bacteria</taxon>
        <taxon>Bacillati</taxon>
        <taxon>Chloroflexota</taxon>
        <taxon>Caldilineae</taxon>
        <taxon>Caldilineales</taxon>
        <taxon>Caldilineaceae</taxon>
    </lineage>
</organism>
<sequence>MTPIDSAVREQTLSENGARDPGRAAGEPLGQMTNSIRWLQKKVMRKARELPTDFSSLAHWVQFRDHLRTALPATIGIPEFPPLRDSLVRARIQVGPDAVCERVDVYVDEDYAIPAFVFSPSRPTGARMPGLVWNPGWPEDKWKPAYQAFAVRMAEQGFVVLVLDHAPFGETSPMKDKADMGMSLLMGMGEVLGVSQLGLRAAETMRAGEYLRARDDVDEKRVAISGLCQGGMDTWLVAALDERFCAAAPLCAATTFEIHMVEMASYFANADPSPFPFGILNVCDIQHLHAAIAPRPLLVRANLGDQWWPVSGFDEVERLTRQVYRLYEAEGRVDFRAEVHEHNLTGPFAVALEEFLLKYV</sequence>
<gene>
    <name evidence="3" type="ORF">F4Y42_18220</name>
</gene>
<evidence type="ECO:0000256" key="1">
    <source>
        <dbReference type="SAM" id="MobiDB-lite"/>
    </source>
</evidence>
<name>A0A6B0YY62_9CHLR</name>
<dbReference type="InterPro" id="IPR002925">
    <property type="entry name" value="Dienelactn_hydro"/>
</dbReference>
<dbReference type="SUPFAM" id="SSF53474">
    <property type="entry name" value="alpha/beta-Hydrolases"/>
    <property type="match status" value="1"/>
</dbReference>